<proteinExistence type="predicted"/>
<evidence type="ECO:0000256" key="1">
    <source>
        <dbReference type="SAM" id="Phobius"/>
    </source>
</evidence>
<feature type="transmembrane region" description="Helical" evidence="1">
    <location>
        <begin position="171"/>
        <end position="189"/>
    </location>
</feature>
<evidence type="ECO:0000256" key="2">
    <source>
        <dbReference type="SAM" id="SignalP"/>
    </source>
</evidence>
<gene>
    <name evidence="3" type="ORF">ACFFJP_14430</name>
</gene>
<keyword evidence="4" id="KW-1185">Reference proteome</keyword>
<evidence type="ECO:0000313" key="3">
    <source>
        <dbReference type="EMBL" id="MFC0049489.1"/>
    </source>
</evidence>
<keyword evidence="1" id="KW-0812">Transmembrane</keyword>
<dbReference type="Proteomes" id="UP001589813">
    <property type="component" value="Unassembled WGS sequence"/>
</dbReference>
<name>A0ABV6BF28_9GAMM</name>
<evidence type="ECO:0000313" key="4">
    <source>
        <dbReference type="Proteomes" id="UP001589813"/>
    </source>
</evidence>
<feature type="signal peptide" evidence="2">
    <location>
        <begin position="1"/>
        <end position="19"/>
    </location>
</feature>
<keyword evidence="1" id="KW-0472">Membrane</keyword>
<sequence>MKIKLIVSLLAAVALNAQATVVDFEDLSSLAPVGNGYAGFNWTSGGQGIYAIHKNYHPGSGYDLGTVSGSMTVLNWYAKSGNVISLAGPGTFKFNGAYWTSAWENQSIWFSGYKNGNLLYSSQKFALDTKNPLWIGLNWNDIDQLHIFNKETNQSHWAMDDFTFNEETKAVSAPGALALMGLGFAGLMLRRSRQN</sequence>
<dbReference type="RefSeq" id="WP_377245423.1">
    <property type="nucleotide sequence ID" value="NZ_JBHLXP010000003.1"/>
</dbReference>
<keyword evidence="2" id="KW-0732">Signal</keyword>
<organism evidence="3 4">
    <name type="scientific">Rheinheimera tilapiae</name>
    <dbReference type="NCBI Taxonomy" id="875043"/>
    <lineage>
        <taxon>Bacteria</taxon>
        <taxon>Pseudomonadati</taxon>
        <taxon>Pseudomonadota</taxon>
        <taxon>Gammaproteobacteria</taxon>
        <taxon>Chromatiales</taxon>
        <taxon>Chromatiaceae</taxon>
        <taxon>Rheinheimera</taxon>
    </lineage>
</organism>
<comment type="caution">
    <text evidence="3">The sequence shown here is derived from an EMBL/GenBank/DDBJ whole genome shotgun (WGS) entry which is preliminary data.</text>
</comment>
<feature type="chain" id="PRO_5045258063" evidence="2">
    <location>
        <begin position="20"/>
        <end position="195"/>
    </location>
</feature>
<accession>A0ABV6BF28</accession>
<keyword evidence="1" id="KW-1133">Transmembrane helix</keyword>
<protein>
    <submittedName>
        <fullName evidence="3">PEP-CTERM sorting domain-containing protein</fullName>
    </submittedName>
</protein>
<reference evidence="3 4" key="1">
    <citation type="submission" date="2024-09" db="EMBL/GenBank/DDBJ databases">
        <authorList>
            <person name="Sun Q."/>
            <person name="Mori K."/>
        </authorList>
    </citation>
    <scope>NUCLEOTIDE SEQUENCE [LARGE SCALE GENOMIC DNA]</scope>
    <source>
        <strain evidence="3 4">KCTC 23315</strain>
    </source>
</reference>
<dbReference type="EMBL" id="JBHLXP010000003">
    <property type="protein sequence ID" value="MFC0049489.1"/>
    <property type="molecule type" value="Genomic_DNA"/>
</dbReference>